<keyword evidence="4 9" id="KW-0812">Transmembrane</keyword>
<dbReference type="InterPro" id="IPR035982">
    <property type="entry name" value="PSI_centre_PsaK_sf"/>
</dbReference>
<feature type="transmembrane region" description="Helical" evidence="9">
    <location>
        <begin position="59"/>
        <end position="83"/>
    </location>
</feature>
<evidence type="ECO:0000313" key="10">
    <source>
        <dbReference type="EMBL" id="AKP94604.1"/>
    </source>
</evidence>
<dbReference type="Gene3D" id="1.20.860.20">
    <property type="entry name" value="Photosystem I PsaK, reaction centre"/>
    <property type="match status" value="1"/>
</dbReference>
<evidence type="ECO:0000256" key="2">
    <source>
        <dbReference type="ARBA" id="ARBA00006458"/>
    </source>
</evidence>
<evidence type="ECO:0000256" key="1">
    <source>
        <dbReference type="ARBA" id="ARBA00004141"/>
    </source>
</evidence>
<organism evidence="10">
    <name type="scientific">Teleaulax amphioxeia</name>
    <dbReference type="NCBI Taxonomy" id="77931"/>
    <lineage>
        <taxon>Eukaryota</taxon>
        <taxon>Cryptophyceae</taxon>
        <taxon>Pyrenomonadales</taxon>
        <taxon>Geminigeraceae</taxon>
        <taxon>Teleaulax</taxon>
    </lineage>
</organism>
<keyword evidence="10" id="KW-0934">Plastid</keyword>
<keyword evidence="3 9" id="KW-0602">Photosynthesis</keyword>
<geneLocation type="plastid" evidence="10"/>
<dbReference type="RefSeq" id="YP_009159186.1">
    <property type="nucleotide sequence ID" value="NC_027589.1"/>
</dbReference>
<name>A0A0H4SM41_9CRYP</name>
<dbReference type="GO" id="GO:0009522">
    <property type="term" value="C:photosystem I"/>
    <property type="evidence" value="ECO:0007669"/>
    <property type="project" value="UniProtKB-KW"/>
</dbReference>
<evidence type="ECO:0000256" key="3">
    <source>
        <dbReference type="ARBA" id="ARBA00022531"/>
    </source>
</evidence>
<keyword evidence="8 9" id="KW-0472">Membrane</keyword>
<dbReference type="SUPFAM" id="SSF81563">
    <property type="entry name" value="Photosystem I reaction center subunit X, PsaK"/>
    <property type="match status" value="1"/>
</dbReference>
<evidence type="ECO:0000256" key="8">
    <source>
        <dbReference type="ARBA" id="ARBA00023136"/>
    </source>
</evidence>
<accession>A0A0H4SM41</accession>
<dbReference type="AlphaFoldDB" id="A0A0H4SM41"/>
<evidence type="ECO:0000256" key="4">
    <source>
        <dbReference type="ARBA" id="ARBA00022692"/>
    </source>
</evidence>
<keyword evidence="6 9" id="KW-1133">Transmembrane helix</keyword>
<evidence type="ECO:0000256" key="7">
    <source>
        <dbReference type="ARBA" id="ARBA00023078"/>
    </source>
</evidence>
<dbReference type="Pfam" id="PF01241">
    <property type="entry name" value="PSI_PSAK"/>
    <property type="match status" value="1"/>
</dbReference>
<dbReference type="GO" id="GO:0042651">
    <property type="term" value="C:thylakoid membrane"/>
    <property type="evidence" value="ECO:0007669"/>
    <property type="project" value="UniProtKB-UniRule"/>
</dbReference>
<keyword evidence="7 9" id="KW-0793">Thylakoid</keyword>
<gene>
    <name evidence="9 10" type="primary">psaK</name>
    <name evidence="10" type="ORF">TampPt_p034</name>
</gene>
<evidence type="ECO:0000256" key="5">
    <source>
        <dbReference type="ARBA" id="ARBA00022836"/>
    </source>
</evidence>
<proteinExistence type="inferred from homology"/>
<reference evidence="10" key="1">
    <citation type="journal article" date="2015" name="PLoS ONE">
        <title>The Plastid Genome of the Cryptomonad Teleaulax amphioxeia.</title>
        <authorList>
            <person name="Kim J.I."/>
            <person name="Yoon H.S."/>
            <person name="Yi G."/>
            <person name="Kim H.S."/>
            <person name="Yih W."/>
            <person name="Shin W."/>
        </authorList>
    </citation>
    <scope>NUCLEOTIDE SEQUENCE</scope>
    <source>
        <strain evidence="10">HACCP-CR01</strain>
    </source>
</reference>
<feature type="transmembrane region" description="Helical" evidence="9">
    <location>
        <begin position="21"/>
        <end position="39"/>
    </location>
</feature>
<keyword evidence="5 9" id="KW-0603">Photosystem I</keyword>
<dbReference type="GeneID" id="25077718"/>
<dbReference type="GO" id="GO:0015979">
    <property type="term" value="P:photosynthesis"/>
    <property type="evidence" value="ECO:0007669"/>
    <property type="project" value="UniProtKB-UniRule"/>
</dbReference>
<dbReference type="InterPro" id="IPR017492">
    <property type="entry name" value="PSI_PsaK"/>
</dbReference>
<dbReference type="HAMAP" id="MF_00474">
    <property type="entry name" value="PSI_PsaK"/>
    <property type="match status" value="1"/>
</dbReference>
<evidence type="ECO:0000256" key="9">
    <source>
        <dbReference type="HAMAP-Rule" id="MF_00474"/>
    </source>
</evidence>
<comment type="subcellular location">
    <subcellularLocation>
        <location evidence="9">Cellular thylakoid membrane</location>
        <topology evidence="9">Multi-pass membrane protein</topology>
    </subcellularLocation>
    <subcellularLocation>
        <location evidence="1">Membrane</location>
        <topology evidence="1">Multi-pass membrane protein</topology>
    </subcellularLocation>
</comment>
<dbReference type="InterPro" id="IPR000549">
    <property type="entry name" value="PSI_PsaG/PsaK"/>
</dbReference>
<comment type="similarity">
    <text evidence="2 9">Belongs to the PsaG/PsaK family.</text>
</comment>
<protein>
    <recommendedName>
        <fullName evidence="9">Photosystem I reaction center subunit PsaK</fullName>
    </recommendedName>
    <alternativeName>
        <fullName evidence="9">Photosystem I subunit X</fullName>
    </alternativeName>
</protein>
<dbReference type="EMBL" id="KP899713">
    <property type="protein sequence ID" value="AKP94604.1"/>
    <property type="molecule type" value="Genomic_DNA"/>
</dbReference>
<sequence length="87" mass="8823">MNADFLISVVPQTAEWSAKTAAVMILCNVLCIFAGRYIIQAKGQGPALPGPVSALGLNLPEFIATTSLGHIIGAGAILGLGYIGALA</sequence>
<dbReference type="NCBIfam" id="TIGR03049">
    <property type="entry name" value="PS_I_psaK"/>
    <property type="match status" value="1"/>
</dbReference>
<evidence type="ECO:0000256" key="6">
    <source>
        <dbReference type="ARBA" id="ARBA00022989"/>
    </source>
</evidence>
<dbReference type="InterPro" id="IPR037101">
    <property type="entry name" value="PSI_PsaK_bact"/>
</dbReference>